<evidence type="ECO:0008006" key="3">
    <source>
        <dbReference type="Google" id="ProtNLM"/>
    </source>
</evidence>
<dbReference type="NCBIfam" id="TIGR03826">
    <property type="entry name" value="YvyF"/>
    <property type="match status" value="1"/>
</dbReference>
<accession>A0A859FH31</accession>
<reference evidence="2" key="1">
    <citation type="submission" date="2019-07" db="EMBL/GenBank/DDBJ databases">
        <title>Bacillus alkalisoli sp. nov. isolated from saline soil.</title>
        <authorList>
            <person name="Sun J.-Q."/>
            <person name="Xu L."/>
        </authorList>
    </citation>
    <scope>NUCLEOTIDE SEQUENCE [LARGE SCALE GENOMIC DNA]</scope>
    <source>
        <strain evidence="2">M4U3P1</strain>
    </source>
</reference>
<evidence type="ECO:0000313" key="1">
    <source>
        <dbReference type="EMBL" id="QKS72361.1"/>
    </source>
</evidence>
<dbReference type="KEGG" id="psua:FLK61_37675"/>
<dbReference type="InterPro" id="IPR022258">
    <property type="entry name" value="Flagellar_operon_YvyF"/>
</dbReference>
<proteinExistence type="predicted"/>
<dbReference type="RefSeq" id="WP_176010341.1">
    <property type="nucleotide sequence ID" value="NZ_CP041372.2"/>
</dbReference>
<evidence type="ECO:0000313" key="2">
    <source>
        <dbReference type="Proteomes" id="UP000318138"/>
    </source>
</evidence>
<dbReference type="Proteomes" id="UP000318138">
    <property type="component" value="Chromosome"/>
</dbReference>
<organism evidence="1 2">
    <name type="scientific">Paenalkalicoccus suaedae</name>
    <dbReference type="NCBI Taxonomy" id="2592382"/>
    <lineage>
        <taxon>Bacteria</taxon>
        <taxon>Bacillati</taxon>
        <taxon>Bacillota</taxon>
        <taxon>Bacilli</taxon>
        <taxon>Bacillales</taxon>
        <taxon>Bacillaceae</taxon>
        <taxon>Paenalkalicoccus</taxon>
    </lineage>
</organism>
<sequence>MAELMNCPVCDRLFVKAFRSVCDHCHRDVEEKFQRAYAFIRKRENRRATVEEIHHATDVEEDLLYQFVREGRLQTSSFPNLTYPCESCGSGISEGRLCSKCKGNITDGLASGEKEKAFRNRLSESEKAEERERYRTYQALDGAVNKKKK</sequence>
<keyword evidence="2" id="KW-1185">Reference proteome</keyword>
<name>A0A859FH31_9BACI</name>
<gene>
    <name evidence="1" type="ORF">FLK61_37675</name>
</gene>
<dbReference type="EMBL" id="CP041372">
    <property type="protein sequence ID" value="QKS72361.1"/>
    <property type="molecule type" value="Genomic_DNA"/>
</dbReference>
<dbReference type="AlphaFoldDB" id="A0A859FH31"/>
<protein>
    <recommendedName>
        <fullName evidence="3">Flagellar protein</fullName>
    </recommendedName>
</protein>